<evidence type="ECO:0000313" key="2">
    <source>
        <dbReference type="EMBL" id="UOO81783.1"/>
    </source>
</evidence>
<dbReference type="SUPFAM" id="SSF52540">
    <property type="entry name" value="P-loop containing nucleoside triphosphate hydrolases"/>
    <property type="match status" value="2"/>
</dbReference>
<protein>
    <submittedName>
        <fullName evidence="2">DEAD/DEAH box helicase family protein</fullName>
    </submittedName>
</protein>
<keyword evidence="2" id="KW-0547">Nucleotide-binding</keyword>
<accession>A0ABY4DRX1</accession>
<keyword evidence="2" id="KW-0347">Helicase</keyword>
<dbReference type="Gene3D" id="3.40.50.300">
    <property type="entry name" value="P-loop containing nucleotide triphosphate hydrolases"/>
    <property type="match status" value="1"/>
</dbReference>
<dbReference type="RefSeq" id="WP_244785048.1">
    <property type="nucleotide sequence ID" value="NZ_CP091508.1"/>
</dbReference>
<keyword evidence="2" id="KW-0378">Hydrolase</keyword>
<dbReference type="InterPro" id="IPR027417">
    <property type="entry name" value="P-loop_NTPase"/>
</dbReference>
<evidence type="ECO:0000259" key="1">
    <source>
        <dbReference type="Pfam" id="PF04851"/>
    </source>
</evidence>
<keyword evidence="2" id="KW-0067">ATP-binding</keyword>
<dbReference type="Pfam" id="PF04851">
    <property type="entry name" value="ResIII"/>
    <property type="match status" value="1"/>
</dbReference>
<feature type="domain" description="Helicase/UvrB N-terminal" evidence="1">
    <location>
        <begin position="141"/>
        <end position="271"/>
    </location>
</feature>
<dbReference type="EMBL" id="CP091508">
    <property type="protein sequence ID" value="UOO81783.1"/>
    <property type="molecule type" value="Genomic_DNA"/>
</dbReference>
<name>A0ABY4DRX1_9NEIS</name>
<proteinExistence type="predicted"/>
<organism evidence="2 3">
    <name type="scientific">Uruburuella testudinis</name>
    <dbReference type="NCBI Taxonomy" id="1282863"/>
    <lineage>
        <taxon>Bacteria</taxon>
        <taxon>Pseudomonadati</taxon>
        <taxon>Pseudomonadota</taxon>
        <taxon>Betaproteobacteria</taxon>
        <taxon>Neisseriales</taxon>
        <taxon>Neisseriaceae</taxon>
        <taxon>Uruburuella</taxon>
    </lineage>
</organism>
<sequence>MASFHDHLIVNRWLLSLFHQTDLQGLKQRLGGDTAEHEAGDGQTRYFHALTGVLHFEHDTPLTELDLRRYDLNVNAHWLKITEARNRESGHALQMKYFQYLSLLFSEIYLDWYFNRKADLQTALNSQLAQYRKERHAEPLQDFCLDDLNKIAFWNATGSGKTLLMHVNILQYLHYFSDGQDNVSPDKIIVLTPNEGLSRQHVAELWQSDFDAALFDKNRSGNKLFRHQIEVIDVNKLGDKHGDKTVAVEAFSGNNLVLVDEGHRGTSGTEWLARREVLVRGGFAFEYSATLGQAVSGGKTVTEQLDDIRKKKALPHFGVTKQSELSKEQKKQIKELPITEAEMQTARQTAVFEVYAKAVIFDYSYKFFYADGYGKESLILNMEDEAYQRHDKLYFTACLLAFYQQLYLYETQASRLNVWNIEKPLWVFVGNKVADDDSDILAVIRHLAFFLNHPEIVQNWLGDLLNDRARILDKHGNNIFLQRFVPLMGKFENTTALYTDMLHRLFHATHHGRLQLRHLKKSDGELALSVGGHGKPFGLINIGDAAGFLKTAEANADFDSGSDDFAEGLFGGINAKTSPVNLLIGSRKFTEGWSSWRVSTMGLLNMGRSEGSQIIQLFGRGVRLKGRDFSLKRSLPEERRGQACQDLHLDKLETLNIFGVRASYMDQFKKYLQEEGITPPDEMLMLDFKVRPNLPKTKLKTLRLKDGYKDNQKQGFKRTQNVWLYEVPHEWQGKIKPPHALLDRYPRVQALSSAGAKTRESIYEQREIHRLDSRWFECFDWDAIYLALLDDKLKRSRNNLRLDKGRLKAFALQNDWYTLYIPAGELTVNSFSDIQKQQALLIDLLLIYTEVFYSRLKGAYEAQFYETVWVDEDNGSMQNHYRFEIEPTAEGSEYEKRLKELKNFVESGCLKEALGWNDGGNIEAICFSQHLYYPIITLQNRDTLPLKMQPLAMDESSEIRFVHDLQKAHESGELKAWSGGKEVYLLRNAANKAKGLGFALAGNFYPDFLLWLVDSSSGKQWLSFIDPKGIRQMDLSDPKFGLAEEVKKLAQDLKLDMTLNSFVLSVTAQKDLLNASALGDDFFRQKQILFMEQQDYLKQMFAMILKG</sequence>
<gene>
    <name evidence="2" type="ORF">LVJ83_12850</name>
</gene>
<dbReference type="GO" id="GO:0004386">
    <property type="term" value="F:helicase activity"/>
    <property type="evidence" value="ECO:0007669"/>
    <property type="project" value="UniProtKB-KW"/>
</dbReference>
<keyword evidence="3" id="KW-1185">Reference proteome</keyword>
<dbReference type="Proteomes" id="UP000829817">
    <property type="component" value="Chromosome"/>
</dbReference>
<reference evidence="2 3" key="1">
    <citation type="journal article" date="2022" name="Res Sq">
        <title>Evolution of multicellular longitudinally dividing oral cavity symbionts (Neisseriaceae).</title>
        <authorList>
            <person name="Nyongesa S."/>
            <person name="Weber P."/>
            <person name="Bernet E."/>
            <person name="Pullido F."/>
            <person name="Nieckarz M."/>
            <person name="Delaby M."/>
            <person name="Nieves C."/>
            <person name="Viehboeck T."/>
            <person name="Krause N."/>
            <person name="Rivera-Millot A."/>
            <person name="Nakamura A."/>
            <person name="Vischer N."/>
            <person name="VanNieuwenhze M."/>
            <person name="Brun Y."/>
            <person name="Cava F."/>
            <person name="Bulgheresi S."/>
            <person name="Veyrier F."/>
        </authorList>
    </citation>
    <scope>NUCLEOTIDE SEQUENCE [LARGE SCALE GENOMIC DNA]</scope>
    <source>
        <strain evidence="2 3">CCUG 63373m</strain>
    </source>
</reference>
<evidence type="ECO:0000313" key="3">
    <source>
        <dbReference type="Proteomes" id="UP000829817"/>
    </source>
</evidence>
<dbReference type="InterPro" id="IPR006935">
    <property type="entry name" value="Helicase/UvrB_N"/>
</dbReference>